<dbReference type="Pfam" id="PF13848">
    <property type="entry name" value="Thioredoxin_6"/>
    <property type="match status" value="1"/>
</dbReference>
<dbReference type="PANTHER" id="PTHR18929:SF193">
    <property type="entry name" value="ENDOPLASMIC RETICULUM RESIDENT PROTEIN 27"/>
    <property type="match status" value="1"/>
</dbReference>
<dbReference type="PANTHER" id="PTHR18929">
    <property type="entry name" value="PROTEIN DISULFIDE ISOMERASE"/>
    <property type="match status" value="1"/>
</dbReference>
<name>A0ABN9L905_9NEOB</name>
<dbReference type="SUPFAM" id="SSF52833">
    <property type="entry name" value="Thioredoxin-like"/>
    <property type="match status" value="2"/>
</dbReference>
<dbReference type="InterPro" id="IPR036249">
    <property type="entry name" value="Thioredoxin-like_sf"/>
</dbReference>
<dbReference type="EMBL" id="CAUEEQ010012202">
    <property type="protein sequence ID" value="CAJ0936193.1"/>
    <property type="molecule type" value="Genomic_DNA"/>
</dbReference>
<gene>
    <name evidence="2" type="ORF">RIMI_LOCUS6676882</name>
</gene>
<comment type="similarity">
    <text evidence="1">Belongs to the protein disulfide isomerase family.</text>
</comment>
<evidence type="ECO:0000313" key="3">
    <source>
        <dbReference type="Proteomes" id="UP001176940"/>
    </source>
</evidence>
<protein>
    <recommendedName>
        <fullName evidence="4">Endoplasmic reticulum resident protein 27</fullName>
    </recommendedName>
</protein>
<keyword evidence="3" id="KW-1185">Reference proteome</keyword>
<dbReference type="Gene3D" id="3.40.30.10">
    <property type="entry name" value="Glutaredoxin"/>
    <property type="match status" value="2"/>
</dbReference>
<dbReference type="Proteomes" id="UP001176940">
    <property type="component" value="Unassembled WGS sequence"/>
</dbReference>
<proteinExistence type="inferred from homology"/>
<sequence>MCGSQASELLTNESSLQPCRADGRMDTMARPSCCLQTALRLLLVSFSVAAEPGNSTDIEAPVRGAIVLDDVPSARAFIGSTEIAVVGFFVDPEKPEFGYFNTIVKYHPEWDYGITTSKDVLKHYKIQSNSISIFRQADNFRDDMVVELVEELTPAKLYRFLTINELRLVTDYNPMTAIGLIASKVQVHLIFFTHKDVKEQEEITRELREAAKDLRGQVLIVKMDVSSRNNQKILSRFQLQPRDLPLLSVYDTESNQKRIMAPGEVTAAAVKKFCLDFLSREEESENAKTEL</sequence>
<evidence type="ECO:0008006" key="4">
    <source>
        <dbReference type="Google" id="ProtNLM"/>
    </source>
</evidence>
<evidence type="ECO:0000313" key="2">
    <source>
        <dbReference type="EMBL" id="CAJ0936193.1"/>
    </source>
</evidence>
<dbReference type="CDD" id="cd02982">
    <property type="entry name" value="PDI_b'_family"/>
    <property type="match status" value="1"/>
</dbReference>
<reference evidence="2" key="1">
    <citation type="submission" date="2023-07" db="EMBL/GenBank/DDBJ databases">
        <authorList>
            <person name="Stuckert A."/>
        </authorList>
    </citation>
    <scope>NUCLEOTIDE SEQUENCE</scope>
</reference>
<comment type="caution">
    <text evidence="2">The sequence shown here is derived from an EMBL/GenBank/DDBJ whole genome shotgun (WGS) entry which is preliminary data.</text>
</comment>
<dbReference type="CDD" id="cd02981">
    <property type="entry name" value="PDI_b_family"/>
    <property type="match status" value="1"/>
</dbReference>
<accession>A0ABN9L905</accession>
<evidence type="ECO:0000256" key="1">
    <source>
        <dbReference type="ARBA" id="ARBA00006347"/>
    </source>
</evidence>
<organism evidence="2 3">
    <name type="scientific">Ranitomeya imitator</name>
    <name type="common">mimic poison frog</name>
    <dbReference type="NCBI Taxonomy" id="111125"/>
    <lineage>
        <taxon>Eukaryota</taxon>
        <taxon>Metazoa</taxon>
        <taxon>Chordata</taxon>
        <taxon>Craniata</taxon>
        <taxon>Vertebrata</taxon>
        <taxon>Euteleostomi</taxon>
        <taxon>Amphibia</taxon>
        <taxon>Batrachia</taxon>
        <taxon>Anura</taxon>
        <taxon>Neobatrachia</taxon>
        <taxon>Hyloidea</taxon>
        <taxon>Dendrobatidae</taxon>
        <taxon>Dendrobatinae</taxon>
        <taxon>Ranitomeya</taxon>
    </lineage>
</organism>